<comment type="caution">
    <text evidence="1">The sequence shown here is derived from an EMBL/GenBank/DDBJ whole genome shotgun (WGS) entry which is preliminary data.</text>
</comment>
<evidence type="ECO:0000313" key="1">
    <source>
        <dbReference type="EMBL" id="KAK2954509.1"/>
    </source>
</evidence>
<dbReference type="Proteomes" id="UP001281761">
    <property type="component" value="Unassembled WGS sequence"/>
</dbReference>
<protein>
    <submittedName>
        <fullName evidence="1">Uncharacterized protein</fullName>
    </submittedName>
</protein>
<accession>A0ABQ9XRW2</accession>
<proteinExistence type="predicted"/>
<sequence length="322" mass="36309">MPKTTEELSSSFLSLVDSIKLQNAHSETYKSLLALLREITPGYGSTTTHHLFFRLIPNPEMDARGFTDAMLTLIQSPNEDLVVSALGLIRDALAHSNIYERIAFMKSGFFSRLSPSFQQRDVHLSPYCGLYFIHIVTICLNQALPSTIYWQPGPARFIDQPIHRILFQNVIRHLTPFFTFLCSNYLRMLHQPQSTFLLAPFTVLVIIASFSEDTTQFLCQSPCFVSITAYLAEIEDQSNILEFLEGIRKSQTVLEQHVDKAVQMRRKRILAHVREEGVADSVEQQLHRNAAGLVSSGVWGHAVRVLSAMGGGQTEPLIEEVD</sequence>
<evidence type="ECO:0000313" key="2">
    <source>
        <dbReference type="Proteomes" id="UP001281761"/>
    </source>
</evidence>
<keyword evidence="2" id="KW-1185">Reference proteome</keyword>
<organism evidence="1 2">
    <name type="scientific">Blattamonas nauphoetae</name>
    <dbReference type="NCBI Taxonomy" id="2049346"/>
    <lineage>
        <taxon>Eukaryota</taxon>
        <taxon>Metamonada</taxon>
        <taxon>Preaxostyla</taxon>
        <taxon>Oxymonadida</taxon>
        <taxon>Blattamonas</taxon>
    </lineage>
</organism>
<name>A0ABQ9XRW2_9EUKA</name>
<dbReference type="EMBL" id="JARBJD010000077">
    <property type="protein sequence ID" value="KAK2954509.1"/>
    <property type="molecule type" value="Genomic_DNA"/>
</dbReference>
<gene>
    <name evidence="1" type="ORF">BLNAU_10529</name>
</gene>
<reference evidence="1 2" key="1">
    <citation type="journal article" date="2022" name="bioRxiv">
        <title>Genomics of Preaxostyla Flagellates Illuminates Evolutionary Transitions and the Path Towards Mitochondrial Loss.</title>
        <authorList>
            <person name="Novak L.V.F."/>
            <person name="Treitli S.C."/>
            <person name="Pyrih J."/>
            <person name="Halakuc P."/>
            <person name="Pipaliya S.V."/>
            <person name="Vacek V."/>
            <person name="Brzon O."/>
            <person name="Soukal P."/>
            <person name="Eme L."/>
            <person name="Dacks J.B."/>
            <person name="Karnkowska A."/>
            <person name="Elias M."/>
            <person name="Hampl V."/>
        </authorList>
    </citation>
    <scope>NUCLEOTIDE SEQUENCE [LARGE SCALE GENOMIC DNA]</scope>
    <source>
        <strain evidence="1">NAU3</strain>
        <tissue evidence="1">Gut</tissue>
    </source>
</reference>